<dbReference type="Proteomes" id="UP000635245">
    <property type="component" value="Unassembled WGS sequence"/>
</dbReference>
<dbReference type="PANTHER" id="PTHR43048">
    <property type="entry name" value="METHYLMALONYL-COA EPIMERASE"/>
    <property type="match status" value="1"/>
</dbReference>
<organism evidence="3 4">
    <name type="scientific">Prauserella cavernicola</name>
    <dbReference type="NCBI Taxonomy" id="2800127"/>
    <lineage>
        <taxon>Bacteria</taxon>
        <taxon>Bacillati</taxon>
        <taxon>Actinomycetota</taxon>
        <taxon>Actinomycetes</taxon>
        <taxon>Pseudonocardiales</taxon>
        <taxon>Pseudonocardiaceae</taxon>
        <taxon>Prauserella</taxon>
    </lineage>
</organism>
<dbReference type="InterPro" id="IPR051785">
    <property type="entry name" value="MMCE/EMCE_epimerase"/>
</dbReference>
<dbReference type="SUPFAM" id="SSF54593">
    <property type="entry name" value="Glyoxalase/Bleomycin resistance protein/Dihydroxybiphenyl dioxygenase"/>
    <property type="match status" value="1"/>
</dbReference>
<dbReference type="Pfam" id="PF13669">
    <property type="entry name" value="Glyoxalase_4"/>
    <property type="match status" value="1"/>
</dbReference>
<dbReference type="GO" id="GO:0004493">
    <property type="term" value="F:methylmalonyl-CoA epimerase activity"/>
    <property type="evidence" value="ECO:0007669"/>
    <property type="project" value="TreeGrafter"/>
</dbReference>
<accession>A0A934QN12</accession>
<keyword evidence="4" id="KW-1185">Reference proteome</keyword>
<name>A0A934QN12_9PSEU</name>
<dbReference type="InterPro" id="IPR029068">
    <property type="entry name" value="Glyas_Bleomycin-R_OHBP_Dase"/>
</dbReference>
<reference evidence="3" key="1">
    <citation type="submission" date="2020-12" db="EMBL/GenBank/DDBJ databases">
        <title>Prauserella sp. ASG 168, a novel actinomycete isolated from cave rock.</title>
        <authorList>
            <person name="Suriyachadkun C."/>
        </authorList>
    </citation>
    <scope>NUCLEOTIDE SEQUENCE</scope>
    <source>
        <strain evidence="3">ASG 168</strain>
    </source>
</reference>
<dbReference type="GO" id="GO:0046491">
    <property type="term" value="P:L-methylmalonyl-CoA metabolic process"/>
    <property type="evidence" value="ECO:0007669"/>
    <property type="project" value="TreeGrafter"/>
</dbReference>
<dbReference type="InterPro" id="IPR037523">
    <property type="entry name" value="VOC_core"/>
</dbReference>
<protein>
    <submittedName>
        <fullName evidence="3">VOC family protein</fullName>
    </submittedName>
</protein>
<evidence type="ECO:0000256" key="1">
    <source>
        <dbReference type="ARBA" id="ARBA00022723"/>
    </source>
</evidence>
<keyword evidence="1" id="KW-0479">Metal-binding</keyword>
<comment type="caution">
    <text evidence="3">The sequence shown here is derived from an EMBL/GenBank/DDBJ whole genome shotgun (WGS) entry which is preliminary data.</text>
</comment>
<proteinExistence type="predicted"/>
<dbReference type="GO" id="GO:0046872">
    <property type="term" value="F:metal ion binding"/>
    <property type="evidence" value="ECO:0007669"/>
    <property type="project" value="UniProtKB-KW"/>
</dbReference>
<dbReference type="PROSITE" id="PS51819">
    <property type="entry name" value="VOC"/>
    <property type="match status" value="1"/>
</dbReference>
<evidence type="ECO:0000259" key="2">
    <source>
        <dbReference type="PROSITE" id="PS51819"/>
    </source>
</evidence>
<evidence type="ECO:0000313" key="3">
    <source>
        <dbReference type="EMBL" id="MBK1783606.1"/>
    </source>
</evidence>
<sequence>MAQGTTVSLIDHVAMATRDASATAGWFERTLGLRRGHDEVVEDAGVRLVWLYPGEHSPGGQAAAMQIVEPLRPGPVRDHLDSRGEGLHHVCFVVPDLAGALGELAESTERAFTGGFGYPCAFLDRQPEGCAIELVERAA</sequence>
<evidence type="ECO:0000313" key="4">
    <source>
        <dbReference type="Proteomes" id="UP000635245"/>
    </source>
</evidence>
<dbReference type="RefSeq" id="WP_200315050.1">
    <property type="nucleotide sequence ID" value="NZ_JAENJH010000001.1"/>
</dbReference>
<dbReference type="EMBL" id="JAENJH010000001">
    <property type="protein sequence ID" value="MBK1783606.1"/>
    <property type="molecule type" value="Genomic_DNA"/>
</dbReference>
<feature type="domain" description="VOC" evidence="2">
    <location>
        <begin position="9"/>
        <end position="137"/>
    </location>
</feature>
<gene>
    <name evidence="3" type="ORF">JHE00_04645</name>
</gene>
<dbReference type="PANTHER" id="PTHR43048:SF3">
    <property type="entry name" value="METHYLMALONYL-COA EPIMERASE, MITOCHONDRIAL"/>
    <property type="match status" value="1"/>
</dbReference>
<dbReference type="AlphaFoldDB" id="A0A934QN12"/>
<dbReference type="Gene3D" id="3.10.180.10">
    <property type="entry name" value="2,3-Dihydroxybiphenyl 1,2-Dioxygenase, domain 1"/>
    <property type="match status" value="1"/>
</dbReference>